<evidence type="ECO:0000313" key="2">
    <source>
        <dbReference type="EMBL" id="OGN04471.1"/>
    </source>
</evidence>
<evidence type="ECO:0000256" key="1">
    <source>
        <dbReference type="SAM" id="Phobius"/>
    </source>
</evidence>
<feature type="transmembrane region" description="Helical" evidence="1">
    <location>
        <begin position="6"/>
        <end position="25"/>
    </location>
</feature>
<feature type="transmembrane region" description="Helical" evidence="1">
    <location>
        <begin position="37"/>
        <end position="56"/>
    </location>
</feature>
<dbReference type="AlphaFoldDB" id="A0A1F8EUD2"/>
<dbReference type="STRING" id="1802668.A2831_02855"/>
<dbReference type="EMBL" id="MGJI01000020">
    <property type="protein sequence ID" value="OGN04471.1"/>
    <property type="molecule type" value="Genomic_DNA"/>
</dbReference>
<name>A0A1F8EUD2_9BACT</name>
<keyword evidence="1" id="KW-0812">Transmembrane</keyword>
<comment type="caution">
    <text evidence="2">The sequence shown here is derived from an EMBL/GenBank/DDBJ whole genome shotgun (WGS) entry which is preliminary data.</text>
</comment>
<proteinExistence type="predicted"/>
<protein>
    <submittedName>
        <fullName evidence="2">Uncharacterized protein</fullName>
    </submittedName>
</protein>
<sequence>MRWQIYGVWISLVISLIGLGFIVWTTEPQTATSPIKALFFITIFILIWSSATAIIFSIKSRLIKSRALTDGASEPIFYDSFFKGLAIAIILIAVLLIKRLL</sequence>
<gene>
    <name evidence="2" type="ORF">A2831_02855</name>
</gene>
<evidence type="ECO:0000313" key="3">
    <source>
        <dbReference type="Proteomes" id="UP000177507"/>
    </source>
</evidence>
<keyword evidence="1" id="KW-0472">Membrane</keyword>
<feature type="transmembrane region" description="Helical" evidence="1">
    <location>
        <begin position="76"/>
        <end position="97"/>
    </location>
</feature>
<accession>A0A1F8EUD2</accession>
<reference evidence="2 3" key="1">
    <citation type="journal article" date="2016" name="Nat. Commun.">
        <title>Thousands of microbial genomes shed light on interconnected biogeochemical processes in an aquifer system.</title>
        <authorList>
            <person name="Anantharaman K."/>
            <person name="Brown C.T."/>
            <person name="Hug L.A."/>
            <person name="Sharon I."/>
            <person name="Castelle C.J."/>
            <person name="Probst A.J."/>
            <person name="Thomas B.C."/>
            <person name="Singh A."/>
            <person name="Wilkins M.J."/>
            <person name="Karaoz U."/>
            <person name="Brodie E.L."/>
            <person name="Williams K.H."/>
            <person name="Hubbard S.S."/>
            <person name="Banfield J.F."/>
        </authorList>
    </citation>
    <scope>NUCLEOTIDE SEQUENCE [LARGE SCALE GENOMIC DNA]</scope>
</reference>
<dbReference type="Proteomes" id="UP000177507">
    <property type="component" value="Unassembled WGS sequence"/>
</dbReference>
<organism evidence="2 3">
    <name type="scientific">Candidatus Yanofskybacteria bacterium RIFCSPHIGHO2_01_FULL_44_17</name>
    <dbReference type="NCBI Taxonomy" id="1802668"/>
    <lineage>
        <taxon>Bacteria</taxon>
        <taxon>Candidatus Yanofskyibacteriota</taxon>
    </lineage>
</organism>
<keyword evidence="1" id="KW-1133">Transmembrane helix</keyword>